<dbReference type="AlphaFoldDB" id="A0A1X7TJH9"/>
<feature type="compositionally biased region" description="Low complexity" evidence="1">
    <location>
        <begin position="150"/>
        <end position="167"/>
    </location>
</feature>
<feature type="region of interest" description="Disordered" evidence="1">
    <location>
        <begin position="135"/>
        <end position="167"/>
    </location>
</feature>
<name>A0A1X7TJH9_AMPQE</name>
<evidence type="ECO:0000256" key="1">
    <source>
        <dbReference type="SAM" id="MobiDB-lite"/>
    </source>
</evidence>
<proteinExistence type="predicted"/>
<protein>
    <submittedName>
        <fullName evidence="2">Uncharacterized protein</fullName>
    </submittedName>
</protein>
<reference evidence="2" key="1">
    <citation type="submission" date="2017-05" db="UniProtKB">
        <authorList>
            <consortium name="EnsemblMetazoa"/>
        </authorList>
    </citation>
    <scope>IDENTIFICATION</scope>
</reference>
<evidence type="ECO:0000313" key="2">
    <source>
        <dbReference type="EnsemblMetazoa" id="Aqu2.1.14735_001"/>
    </source>
</evidence>
<organism evidence="2">
    <name type="scientific">Amphimedon queenslandica</name>
    <name type="common">Sponge</name>
    <dbReference type="NCBI Taxonomy" id="400682"/>
    <lineage>
        <taxon>Eukaryota</taxon>
        <taxon>Metazoa</taxon>
        <taxon>Porifera</taxon>
        <taxon>Demospongiae</taxon>
        <taxon>Heteroscleromorpha</taxon>
        <taxon>Haplosclerida</taxon>
        <taxon>Niphatidae</taxon>
        <taxon>Amphimedon</taxon>
    </lineage>
</organism>
<dbReference type="EnsemblMetazoa" id="Aqu2.1.14735_001">
    <property type="protein sequence ID" value="Aqu2.1.14735_001"/>
    <property type="gene ID" value="Aqu2.1.14735"/>
</dbReference>
<accession>A0A1X7TJH9</accession>
<sequence length="167" mass="18012">MGKGTRRPDRLSQDKERAVAALSPLCPSLSLHSIRDVSRLGKYQEGRNRPLLLQFYSLGDVSVVLGNRSRLSSSAIFIRPDLPPSLRAARKELLKVRRSLISTGNVDSKDIKVSKVSLFVRGVLHGKVVDGSYEAVSASTPNPTDPVPVTPVADSVSDSTDSVTESS</sequence>
<dbReference type="InParanoid" id="A0A1X7TJH9"/>